<proteinExistence type="predicted"/>
<keyword evidence="2" id="KW-1185">Reference proteome</keyword>
<organism evidence="1 2">
    <name type="scientific">Trametes coccinea (strain BRFM310)</name>
    <name type="common">Pycnoporus coccineus</name>
    <dbReference type="NCBI Taxonomy" id="1353009"/>
    <lineage>
        <taxon>Eukaryota</taxon>
        <taxon>Fungi</taxon>
        <taxon>Dikarya</taxon>
        <taxon>Basidiomycota</taxon>
        <taxon>Agaricomycotina</taxon>
        <taxon>Agaricomycetes</taxon>
        <taxon>Polyporales</taxon>
        <taxon>Polyporaceae</taxon>
        <taxon>Trametes</taxon>
    </lineage>
</organism>
<dbReference type="AlphaFoldDB" id="A0A1Y2IBN0"/>
<evidence type="ECO:0008006" key="3">
    <source>
        <dbReference type="Google" id="ProtNLM"/>
    </source>
</evidence>
<dbReference type="STRING" id="1353009.A0A1Y2IBN0"/>
<evidence type="ECO:0000313" key="1">
    <source>
        <dbReference type="EMBL" id="OSC98103.1"/>
    </source>
</evidence>
<dbReference type="EMBL" id="KZ084142">
    <property type="protein sequence ID" value="OSC98103.1"/>
    <property type="molecule type" value="Genomic_DNA"/>
</dbReference>
<feature type="non-terminal residue" evidence="1">
    <location>
        <position position="1"/>
    </location>
</feature>
<gene>
    <name evidence="1" type="ORF">PYCCODRAFT_1375939</name>
</gene>
<evidence type="ECO:0000313" key="2">
    <source>
        <dbReference type="Proteomes" id="UP000193067"/>
    </source>
</evidence>
<name>A0A1Y2IBN0_TRAC3</name>
<protein>
    <recommendedName>
        <fullName evidence="3">Reverse transcriptase zinc-binding domain-containing protein</fullName>
    </recommendedName>
</protein>
<sequence>HYDAKVRVARQVAGATIALDSYIGQVPPLIALQLYRARVEPHLTAGCEVALDISPRSIDDLAAVQHTCLRRALQLSAHAQLVPLFSETGLWPLRYRRYHLALRYLLYILREQPALPHAALRHAWCLSVRSAAPSWWSDLFHVGNALPAPCALPLKDWPTVETVEVVLLELEASLQYDISTQITRSRRLPLLQARLRNASRHGPLTMTALCTSRAYLGLPSPRQRNALIRLVASAHPLAVEQLRHPPRAVTRADRLCRFCRIPEAIEDESHALLECPSALLMSLRASFIRACAAAHPGIPRLHFRMPSSAFLDLLFETDRLLPIFAEYVADVFDLCHTTPLS</sequence>
<accession>A0A1Y2IBN0</accession>
<dbReference type="Proteomes" id="UP000193067">
    <property type="component" value="Unassembled WGS sequence"/>
</dbReference>
<reference evidence="1 2" key="1">
    <citation type="journal article" date="2015" name="Biotechnol. Biofuels">
        <title>Enhanced degradation of softwood versus hardwood by the white-rot fungus Pycnoporus coccineus.</title>
        <authorList>
            <person name="Couturier M."/>
            <person name="Navarro D."/>
            <person name="Chevret D."/>
            <person name="Henrissat B."/>
            <person name="Piumi F."/>
            <person name="Ruiz-Duenas F.J."/>
            <person name="Martinez A.T."/>
            <person name="Grigoriev I.V."/>
            <person name="Riley R."/>
            <person name="Lipzen A."/>
            <person name="Berrin J.G."/>
            <person name="Master E.R."/>
            <person name="Rosso M.N."/>
        </authorList>
    </citation>
    <scope>NUCLEOTIDE SEQUENCE [LARGE SCALE GENOMIC DNA]</scope>
    <source>
        <strain evidence="1 2">BRFM310</strain>
    </source>
</reference>
<dbReference type="OrthoDB" id="2802125at2759"/>